<evidence type="ECO:0000313" key="1">
    <source>
        <dbReference type="EMBL" id="KAH3781882.1"/>
    </source>
</evidence>
<gene>
    <name evidence="1" type="ORF">DPMN_159791</name>
</gene>
<dbReference type="EMBL" id="JAIWYP010000008">
    <property type="protein sequence ID" value="KAH3781882.1"/>
    <property type="molecule type" value="Genomic_DNA"/>
</dbReference>
<reference evidence="1" key="2">
    <citation type="submission" date="2020-11" db="EMBL/GenBank/DDBJ databases">
        <authorList>
            <person name="McCartney M.A."/>
            <person name="Auch B."/>
            <person name="Kono T."/>
            <person name="Mallez S."/>
            <person name="Becker A."/>
            <person name="Gohl D.M."/>
            <person name="Silverstein K.A.T."/>
            <person name="Koren S."/>
            <person name="Bechman K.B."/>
            <person name="Herman A."/>
            <person name="Abrahante J.E."/>
            <person name="Garbe J."/>
        </authorList>
    </citation>
    <scope>NUCLEOTIDE SEQUENCE</scope>
    <source>
        <strain evidence="1">Duluth1</strain>
        <tissue evidence="1">Whole animal</tissue>
    </source>
</reference>
<protein>
    <submittedName>
        <fullName evidence="1">Uncharacterized protein</fullName>
    </submittedName>
</protein>
<dbReference type="Proteomes" id="UP000828390">
    <property type="component" value="Unassembled WGS sequence"/>
</dbReference>
<accession>A0A9D4IR27</accession>
<evidence type="ECO:0000313" key="2">
    <source>
        <dbReference type="Proteomes" id="UP000828390"/>
    </source>
</evidence>
<organism evidence="1 2">
    <name type="scientific">Dreissena polymorpha</name>
    <name type="common">Zebra mussel</name>
    <name type="synonym">Mytilus polymorpha</name>
    <dbReference type="NCBI Taxonomy" id="45954"/>
    <lineage>
        <taxon>Eukaryota</taxon>
        <taxon>Metazoa</taxon>
        <taxon>Spiralia</taxon>
        <taxon>Lophotrochozoa</taxon>
        <taxon>Mollusca</taxon>
        <taxon>Bivalvia</taxon>
        <taxon>Autobranchia</taxon>
        <taxon>Heteroconchia</taxon>
        <taxon>Euheterodonta</taxon>
        <taxon>Imparidentia</taxon>
        <taxon>Neoheterodontei</taxon>
        <taxon>Myida</taxon>
        <taxon>Dreissenoidea</taxon>
        <taxon>Dreissenidae</taxon>
        <taxon>Dreissena</taxon>
    </lineage>
</organism>
<sequence length="50" mass="5567">MFFIVMKMTHVPGRFVGFDSPAYSVVAPDSVAEAVRKNSPLLYRETCVTT</sequence>
<reference evidence="1" key="1">
    <citation type="journal article" date="2019" name="bioRxiv">
        <title>The Genome of the Zebra Mussel, Dreissena polymorpha: A Resource for Invasive Species Research.</title>
        <authorList>
            <person name="McCartney M.A."/>
            <person name="Auch B."/>
            <person name="Kono T."/>
            <person name="Mallez S."/>
            <person name="Zhang Y."/>
            <person name="Obille A."/>
            <person name="Becker A."/>
            <person name="Abrahante J.E."/>
            <person name="Garbe J."/>
            <person name="Badalamenti J.P."/>
            <person name="Herman A."/>
            <person name="Mangelson H."/>
            <person name="Liachko I."/>
            <person name="Sullivan S."/>
            <person name="Sone E.D."/>
            <person name="Koren S."/>
            <person name="Silverstein K.A.T."/>
            <person name="Beckman K.B."/>
            <person name="Gohl D.M."/>
        </authorList>
    </citation>
    <scope>NUCLEOTIDE SEQUENCE</scope>
    <source>
        <strain evidence="1">Duluth1</strain>
        <tissue evidence="1">Whole animal</tissue>
    </source>
</reference>
<dbReference type="AlphaFoldDB" id="A0A9D4IR27"/>
<name>A0A9D4IR27_DREPO</name>
<proteinExistence type="predicted"/>
<keyword evidence="2" id="KW-1185">Reference proteome</keyword>
<comment type="caution">
    <text evidence="1">The sequence shown here is derived from an EMBL/GenBank/DDBJ whole genome shotgun (WGS) entry which is preliminary data.</text>
</comment>